<dbReference type="SMART" id="SM00248">
    <property type="entry name" value="ANK"/>
    <property type="match status" value="10"/>
</dbReference>
<dbReference type="Pfam" id="PF12796">
    <property type="entry name" value="Ank_2"/>
    <property type="match status" value="3"/>
</dbReference>
<reference evidence="2 3" key="1">
    <citation type="submission" date="2019-05" db="EMBL/GenBank/DDBJ databases">
        <title>The compact genome of Giardia muris reveals important steps in the evolution of intestinal protozoan parasites.</title>
        <authorList>
            <person name="Xu F."/>
            <person name="Jimenez-Gonzalez A."/>
            <person name="Einarsson E."/>
            <person name="Astvaldsson A."/>
            <person name="Peirasmaki D."/>
            <person name="Eckmann L."/>
            <person name="Andersson J.O."/>
            <person name="Svard S.G."/>
            <person name="Jerlstrom-Hultqvist J."/>
        </authorList>
    </citation>
    <scope>NUCLEOTIDE SEQUENCE [LARGE SCALE GENOMIC DNA]</scope>
    <source>
        <strain evidence="2 3">Roberts-Thomson</strain>
    </source>
</reference>
<name>A0A4Z1SS54_GIAMU</name>
<organism evidence="2 3">
    <name type="scientific">Giardia muris</name>
    <dbReference type="NCBI Taxonomy" id="5742"/>
    <lineage>
        <taxon>Eukaryota</taxon>
        <taxon>Metamonada</taxon>
        <taxon>Diplomonadida</taxon>
        <taxon>Hexamitidae</taxon>
        <taxon>Giardiinae</taxon>
        <taxon>Giardia</taxon>
    </lineage>
</organism>
<proteinExistence type="predicted"/>
<dbReference type="InterPro" id="IPR036770">
    <property type="entry name" value="Ankyrin_rpt-contain_sf"/>
</dbReference>
<dbReference type="InterPro" id="IPR002110">
    <property type="entry name" value="Ankyrin_rpt"/>
</dbReference>
<feature type="repeat" description="ANK" evidence="1">
    <location>
        <begin position="228"/>
        <end position="249"/>
    </location>
</feature>
<dbReference type="OrthoDB" id="4860873at2759"/>
<feature type="repeat" description="ANK" evidence="1">
    <location>
        <begin position="325"/>
        <end position="357"/>
    </location>
</feature>
<evidence type="ECO:0000313" key="2">
    <source>
        <dbReference type="EMBL" id="TNJ28762.1"/>
    </source>
</evidence>
<accession>A0A4Z1SS54</accession>
<dbReference type="Gene3D" id="1.25.40.20">
    <property type="entry name" value="Ankyrin repeat-containing domain"/>
    <property type="match status" value="4"/>
</dbReference>
<feature type="repeat" description="ANK" evidence="1">
    <location>
        <begin position="34"/>
        <end position="66"/>
    </location>
</feature>
<feature type="repeat" description="ANK" evidence="1">
    <location>
        <begin position="127"/>
        <end position="159"/>
    </location>
</feature>
<dbReference type="Pfam" id="PF13637">
    <property type="entry name" value="Ank_4"/>
    <property type="match status" value="1"/>
</dbReference>
<evidence type="ECO:0000313" key="3">
    <source>
        <dbReference type="Proteomes" id="UP000315496"/>
    </source>
</evidence>
<keyword evidence="1" id="KW-0040">ANK repeat</keyword>
<dbReference type="EMBL" id="VDLU01000002">
    <property type="protein sequence ID" value="TNJ28762.1"/>
    <property type="molecule type" value="Genomic_DNA"/>
</dbReference>
<gene>
    <name evidence="2" type="ORF">GMRT_15647</name>
</gene>
<dbReference type="PANTHER" id="PTHR24120:SF4">
    <property type="entry name" value="GH07239P"/>
    <property type="match status" value="1"/>
</dbReference>
<evidence type="ECO:0000256" key="1">
    <source>
        <dbReference type="PROSITE-ProRule" id="PRU00023"/>
    </source>
</evidence>
<protein>
    <submittedName>
        <fullName evidence="2">Ankyrin repeat protein 1</fullName>
    </submittedName>
</protein>
<dbReference type="AlphaFoldDB" id="A0A4Z1SS54"/>
<dbReference type="Proteomes" id="UP000315496">
    <property type="component" value="Chromosome 2"/>
</dbReference>
<keyword evidence="3" id="KW-1185">Reference proteome</keyword>
<dbReference type="PROSITE" id="PS50297">
    <property type="entry name" value="ANK_REP_REGION"/>
    <property type="match status" value="1"/>
</dbReference>
<comment type="caution">
    <text evidence="2">The sequence shown here is derived from an EMBL/GenBank/DDBJ whole genome shotgun (WGS) entry which is preliminary data.</text>
</comment>
<dbReference type="Pfam" id="PF00023">
    <property type="entry name" value="Ank"/>
    <property type="match status" value="2"/>
</dbReference>
<sequence length="634" mass="70453">MARQITPLIIAVQNHDFWGVRQYIPMYAGRRGHQRRTALMYAASDGVVDIVRLLLSHEATLQSEGGLTALIFAAQNGHTECVRMLRAKEARIQDDWGWTALMWAVQNNHEACARFLLEDEAYAQNTCGQTALMRAAWSGHLQLLRLLLNKEACVTDMNGMTALMYAAQAKKPHCVRALLPLEAQMKSSTGFTALMLATLCGHLSCIRMLLCETTLRGFGSCRDIVLPQGSTALMIAAYCGHLDIVSVLLPYELGLINSSGYTALCYACKAGHTNIISLLERETESCIIRVPQPTRGYTYLMHCVVIGELKDVARALTDARRQDETGKTALMYAAELGDLEKVKLLIPSELELKDREGRMAITYATNAGHLACAALLSSEIAASTRRRSNSTLQDEIEEGEKVEGYFLPSVDTSHISVTEESVESVTNSFAESQCNGQVCGEQNRTCTDNFHMKTQTIGLESVCETLSEDLVDAKETRVEAEEVGKCIDTVCKELATNGIQALRFPRSVEYRLMLPMNILVGAGDWRISNGLELFKQRLGGRNESLHAALAHYGRVFHELMASSMDDLTLRYLKHRNDAVTANDTREAFRMPELAEVLFKLERVARNTSEMVLGRCTKEAIIWRLILTPLLACER</sequence>
<dbReference type="PANTHER" id="PTHR24120">
    <property type="entry name" value="GH07239P"/>
    <property type="match status" value="1"/>
</dbReference>
<dbReference type="PROSITE" id="PS50088">
    <property type="entry name" value="ANK_REPEAT"/>
    <property type="match status" value="4"/>
</dbReference>
<dbReference type="VEuPathDB" id="GiardiaDB:GMRT_15647"/>
<dbReference type="SUPFAM" id="SSF48403">
    <property type="entry name" value="Ankyrin repeat"/>
    <property type="match status" value="1"/>
</dbReference>